<sequence length="94" mass="10371">MTTMDVVDNEIEKSAENCNGNGLHHEARISLLELYISSEFFLENGRGPASTRPSSATVDMLVVRPLRAQVFPIRLSGAVDEKSAETASFIRFDL</sequence>
<comment type="caution">
    <text evidence="1">The sequence shown here is derived from an EMBL/GenBank/DDBJ whole genome shotgun (WGS) entry which is preliminary data.</text>
</comment>
<protein>
    <submittedName>
        <fullName evidence="1">Uncharacterized protein</fullName>
    </submittedName>
</protein>
<name>A0AAN9Y1L7_9HEMI</name>
<accession>A0AAN9Y1L7</accession>
<evidence type="ECO:0000313" key="2">
    <source>
        <dbReference type="Proteomes" id="UP001367676"/>
    </source>
</evidence>
<keyword evidence="2" id="KW-1185">Reference proteome</keyword>
<dbReference type="EMBL" id="JBBCAQ010000034">
    <property type="protein sequence ID" value="KAK7579688.1"/>
    <property type="molecule type" value="Genomic_DNA"/>
</dbReference>
<evidence type="ECO:0000313" key="1">
    <source>
        <dbReference type="EMBL" id="KAK7579688.1"/>
    </source>
</evidence>
<dbReference type="AlphaFoldDB" id="A0AAN9Y1L7"/>
<proteinExistence type="predicted"/>
<reference evidence="1 2" key="1">
    <citation type="submission" date="2024-03" db="EMBL/GenBank/DDBJ databases">
        <title>Adaptation during the transition from Ophiocordyceps entomopathogen to insect associate is accompanied by gene loss and intensified selection.</title>
        <authorList>
            <person name="Ward C.M."/>
            <person name="Onetto C.A."/>
            <person name="Borneman A.R."/>
        </authorList>
    </citation>
    <scope>NUCLEOTIDE SEQUENCE [LARGE SCALE GENOMIC DNA]</scope>
    <source>
        <strain evidence="1">AWRI1</strain>
        <tissue evidence="1">Single Adult Female</tissue>
    </source>
</reference>
<organism evidence="1 2">
    <name type="scientific">Parthenolecanium corni</name>
    <dbReference type="NCBI Taxonomy" id="536013"/>
    <lineage>
        <taxon>Eukaryota</taxon>
        <taxon>Metazoa</taxon>
        <taxon>Ecdysozoa</taxon>
        <taxon>Arthropoda</taxon>
        <taxon>Hexapoda</taxon>
        <taxon>Insecta</taxon>
        <taxon>Pterygota</taxon>
        <taxon>Neoptera</taxon>
        <taxon>Paraneoptera</taxon>
        <taxon>Hemiptera</taxon>
        <taxon>Sternorrhyncha</taxon>
        <taxon>Coccoidea</taxon>
        <taxon>Coccidae</taxon>
        <taxon>Parthenolecanium</taxon>
    </lineage>
</organism>
<gene>
    <name evidence="1" type="ORF">V9T40_000317</name>
</gene>
<dbReference type="Proteomes" id="UP001367676">
    <property type="component" value="Unassembled WGS sequence"/>
</dbReference>